<comment type="caution">
    <text evidence="2">The sequence shown here is derived from an EMBL/GenBank/DDBJ whole genome shotgun (WGS) entry which is preliminary data.</text>
</comment>
<name>A0ABD0JUF1_9CAEN</name>
<proteinExistence type="predicted"/>
<feature type="non-terminal residue" evidence="2">
    <location>
        <position position="179"/>
    </location>
</feature>
<sequence>MGGVGGGVKGAVIKIGGEYITNSASCVDSLPITGRINIHLYEGERNSDKGEKPISRCRLEEDCGQTVGTPESDPRGSGSGGSGVLGKFYEAGIPPSLGDHSETWGEAGQTLAEFPVGPGASRGSKVVYLAHLMKKTEGSGNDGSVPADIKFTGSALRELAASLSVFAAGPVRFFIPPPQ</sequence>
<feature type="region of interest" description="Disordered" evidence="1">
    <location>
        <begin position="61"/>
        <end position="84"/>
    </location>
</feature>
<dbReference type="EMBL" id="JACVVK020000318">
    <property type="protein sequence ID" value="KAK7478731.1"/>
    <property type="molecule type" value="Genomic_DNA"/>
</dbReference>
<evidence type="ECO:0000256" key="1">
    <source>
        <dbReference type="SAM" id="MobiDB-lite"/>
    </source>
</evidence>
<keyword evidence="3" id="KW-1185">Reference proteome</keyword>
<accession>A0ABD0JUF1</accession>
<organism evidence="2 3">
    <name type="scientific">Batillaria attramentaria</name>
    <dbReference type="NCBI Taxonomy" id="370345"/>
    <lineage>
        <taxon>Eukaryota</taxon>
        <taxon>Metazoa</taxon>
        <taxon>Spiralia</taxon>
        <taxon>Lophotrochozoa</taxon>
        <taxon>Mollusca</taxon>
        <taxon>Gastropoda</taxon>
        <taxon>Caenogastropoda</taxon>
        <taxon>Sorbeoconcha</taxon>
        <taxon>Cerithioidea</taxon>
        <taxon>Batillariidae</taxon>
        <taxon>Batillaria</taxon>
    </lineage>
</organism>
<gene>
    <name evidence="2" type="ORF">BaRGS_00030035</name>
</gene>
<dbReference type="AlphaFoldDB" id="A0ABD0JUF1"/>
<evidence type="ECO:0000313" key="2">
    <source>
        <dbReference type="EMBL" id="KAK7478731.1"/>
    </source>
</evidence>
<protein>
    <submittedName>
        <fullName evidence="2">Uncharacterized protein</fullName>
    </submittedName>
</protein>
<evidence type="ECO:0000313" key="3">
    <source>
        <dbReference type="Proteomes" id="UP001519460"/>
    </source>
</evidence>
<dbReference type="Proteomes" id="UP001519460">
    <property type="component" value="Unassembled WGS sequence"/>
</dbReference>
<reference evidence="2 3" key="1">
    <citation type="journal article" date="2023" name="Sci. Data">
        <title>Genome assembly of the Korean intertidal mud-creeper Batillaria attramentaria.</title>
        <authorList>
            <person name="Patra A.K."/>
            <person name="Ho P.T."/>
            <person name="Jun S."/>
            <person name="Lee S.J."/>
            <person name="Kim Y."/>
            <person name="Won Y.J."/>
        </authorList>
    </citation>
    <scope>NUCLEOTIDE SEQUENCE [LARGE SCALE GENOMIC DNA]</scope>
    <source>
        <strain evidence="2">Wonlab-2016</strain>
    </source>
</reference>